<accession>A0ABZ1KVX1</accession>
<dbReference type="Proteomes" id="UP001622557">
    <property type="component" value="Chromosome"/>
</dbReference>
<keyword evidence="2" id="KW-1185">Reference proteome</keyword>
<dbReference type="InterPro" id="IPR052042">
    <property type="entry name" value="Tail_sheath_structural"/>
</dbReference>
<evidence type="ECO:0000313" key="1">
    <source>
        <dbReference type="EMBL" id="WTQ84721.1"/>
    </source>
</evidence>
<dbReference type="RefSeq" id="WP_391638688.1">
    <property type="nucleotide sequence ID" value="NZ_CP108164.1"/>
</dbReference>
<name>A0ABZ1KVX1_STRAH</name>
<dbReference type="EMBL" id="CP108164">
    <property type="protein sequence ID" value="WTQ84721.1"/>
    <property type="molecule type" value="Genomic_DNA"/>
</dbReference>
<evidence type="ECO:0000313" key="2">
    <source>
        <dbReference type="Proteomes" id="UP001622557"/>
    </source>
</evidence>
<dbReference type="GeneID" id="97285243"/>
<proteinExistence type="predicted"/>
<protein>
    <submittedName>
        <fullName evidence="1">Uncharacterized protein</fullName>
    </submittedName>
</protein>
<dbReference type="PANTHER" id="PTHR35861:SF1">
    <property type="entry name" value="PHAGE TAIL SHEATH PROTEIN"/>
    <property type="match status" value="1"/>
</dbReference>
<organism evidence="1 2">
    <name type="scientific">Streptomyces achromogenes</name>
    <dbReference type="NCBI Taxonomy" id="67255"/>
    <lineage>
        <taxon>Bacteria</taxon>
        <taxon>Bacillati</taxon>
        <taxon>Actinomycetota</taxon>
        <taxon>Actinomycetes</taxon>
        <taxon>Kitasatosporales</taxon>
        <taxon>Streptomycetaceae</taxon>
        <taxon>Streptomyces</taxon>
    </lineage>
</organism>
<sequence length="62" mass="7216">MKNVGTLLWGARTLSDSDDWRYIPIRRLFSTVERDLRRALTSAVFEPNTQPTWEQVREAAGH</sequence>
<gene>
    <name evidence="1" type="ORF">OG350_32405</name>
</gene>
<reference evidence="1 2" key="1">
    <citation type="submission" date="2022-10" db="EMBL/GenBank/DDBJ databases">
        <title>The complete genomes of actinobacterial strains from the NBC collection.</title>
        <authorList>
            <person name="Joergensen T.S."/>
            <person name="Alvarez Arevalo M."/>
            <person name="Sterndorff E.B."/>
            <person name="Faurdal D."/>
            <person name="Vuksanovic O."/>
            <person name="Mourched A.-S."/>
            <person name="Charusanti P."/>
            <person name="Shaw S."/>
            <person name="Blin K."/>
            <person name="Weber T."/>
        </authorList>
    </citation>
    <scope>NUCLEOTIDE SEQUENCE [LARGE SCALE GENOMIC DNA]</scope>
    <source>
        <strain evidence="1 2">NBC_00156</strain>
    </source>
</reference>
<dbReference type="PANTHER" id="PTHR35861">
    <property type="match status" value="1"/>
</dbReference>